<proteinExistence type="predicted"/>
<sequence length="359" mass="39629">MKKSNLAIIVALALSAPYSMAASVGNMNVSGFGSVGVGIANNDAGYAGYENKVDYKQDSLLGLQFDFQVNDRAKVTTQLVANGRYDFDPTVEVAYLSYDLDFATVRGGKLRTPFFMYSDYLDVGYAYPMLRPSQEIYELLIISNFTGIDALIPIKLGNTTLQLQPFTGVSQVEERDSTLGSQVDIKDAFGLTANWYIDDWTLRGSYTQARTEEHENLMVSDKKSTFASFGLQYNDGALLFNTEGMLMKLSGKYPDVQAVSALLGYQFGAFTPYVASAWVKSTDNDQRTNPVESIFSMKRTSYSAGMRWDLAPKVALKTEVTYADFHGTVGGITSNVDLSSFKPLYDDSLVYSVSLDFVF</sequence>
<evidence type="ECO:0000256" key="1">
    <source>
        <dbReference type="SAM" id="SignalP"/>
    </source>
</evidence>
<accession>A0ABT5V150</accession>
<comment type="caution">
    <text evidence="3">The sequence shown here is derived from an EMBL/GenBank/DDBJ whole genome shotgun (WGS) entry which is preliminary data.</text>
</comment>
<dbReference type="SUPFAM" id="SSF56935">
    <property type="entry name" value="Porins"/>
    <property type="match status" value="1"/>
</dbReference>
<dbReference type="RefSeq" id="WP_274722459.1">
    <property type="nucleotide sequence ID" value="NZ_JARBFT010000005.1"/>
</dbReference>
<name>A0ABT5V150_9VIBR</name>
<feature type="domain" description="Porin" evidence="2">
    <location>
        <begin position="10"/>
        <end position="326"/>
    </location>
</feature>
<dbReference type="Proteomes" id="UP001216189">
    <property type="component" value="Unassembled WGS sequence"/>
</dbReference>
<evidence type="ECO:0000259" key="2">
    <source>
        <dbReference type="Pfam" id="PF13609"/>
    </source>
</evidence>
<dbReference type="Pfam" id="PF13609">
    <property type="entry name" value="Porin_4"/>
    <property type="match status" value="1"/>
</dbReference>
<feature type="signal peptide" evidence="1">
    <location>
        <begin position="1"/>
        <end position="21"/>
    </location>
</feature>
<protein>
    <submittedName>
        <fullName evidence="3">Porin</fullName>
    </submittedName>
</protein>
<feature type="chain" id="PRO_5046862598" evidence="1">
    <location>
        <begin position="22"/>
        <end position="359"/>
    </location>
</feature>
<gene>
    <name evidence="3" type="ORF">PUN32_07325</name>
</gene>
<dbReference type="EMBL" id="JARBFT010000005">
    <property type="protein sequence ID" value="MDE1514817.1"/>
    <property type="molecule type" value="Genomic_DNA"/>
</dbReference>
<dbReference type="InterPro" id="IPR023614">
    <property type="entry name" value="Porin_dom_sf"/>
</dbReference>
<keyword evidence="4" id="KW-1185">Reference proteome</keyword>
<evidence type="ECO:0000313" key="3">
    <source>
        <dbReference type="EMBL" id="MDE1514817.1"/>
    </source>
</evidence>
<organism evidence="3 4">
    <name type="scientific">Vibrio chanodichtyis</name>
    <dbReference type="NCBI Taxonomy" id="3027932"/>
    <lineage>
        <taxon>Bacteria</taxon>
        <taxon>Pseudomonadati</taxon>
        <taxon>Pseudomonadota</taxon>
        <taxon>Gammaproteobacteria</taxon>
        <taxon>Vibrionales</taxon>
        <taxon>Vibrionaceae</taxon>
        <taxon>Vibrio</taxon>
    </lineage>
</organism>
<keyword evidence="1" id="KW-0732">Signal</keyword>
<dbReference type="InterPro" id="IPR033900">
    <property type="entry name" value="Gram_neg_porin_domain"/>
</dbReference>
<reference evidence="3 4" key="1">
    <citation type="submission" date="2023-02" db="EMBL/GenBank/DDBJ databases">
        <title>Vibrio intestini sp. nov., a close relative of Vibrio cholerae isolated from the intestine of Healthy Culter dabryi.</title>
        <authorList>
            <person name="Wu N."/>
        </authorList>
    </citation>
    <scope>NUCLEOTIDE SEQUENCE [LARGE SCALE GENOMIC DNA]</scope>
    <source>
        <strain evidence="3 4">DSL-7</strain>
    </source>
</reference>
<evidence type="ECO:0000313" key="4">
    <source>
        <dbReference type="Proteomes" id="UP001216189"/>
    </source>
</evidence>
<dbReference type="Gene3D" id="2.40.160.10">
    <property type="entry name" value="Porin"/>
    <property type="match status" value="1"/>
</dbReference>